<comment type="caution">
    <text evidence="3">The sequence shown here is derived from an EMBL/GenBank/DDBJ whole genome shotgun (WGS) entry which is preliminary data.</text>
</comment>
<protein>
    <submittedName>
        <fullName evidence="3">Uncharacterized protein</fullName>
    </submittedName>
</protein>
<proteinExistence type="predicted"/>
<feature type="non-terminal residue" evidence="3">
    <location>
        <position position="60"/>
    </location>
</feature>
<feature type="transmembrane region" description="Helical" evidence="2">
    <location>
        <begin position="37"/>
        <end position="58"/>
    </location>
</feature>
<dbReference type="EMBL" id="LAZR01017228">
    <property type="protein sequence ID" value="KKM01314.1"/>
    <property type="molecule type" value="Genomic_DNA"/>
</dbReference>
<keyword evidence="2" id="KW-0812">Transmembrane</keyword>
<accession>A0A0F9GR53</accession>
<evidence type="ECO:0000256" key="1">
    <source>
        <dbReference type="SAM" id="MobiDB-lite"/>
    </source>
</evidence>
<keyword evidence="2" id="KW-1133">Transmembrane helix</keyword>
<keyword evidence="2" id="KW-0472">Membrane</keyword>
<dbReference type="AlphaFoldDB" id="A0A0F9GR53"/>
<sequence length="60" mass="6026">MALDTHPAKPGSQAERRRQAGAYSGAGVRQALNKSPVVQIAVLGLGAVAVAILMLGMLGG</sequence>
<gene>
    <name evidence="3" type="ORF">LCGC14_1795640</name>
</gene>
<organism evidence="3">
    <name type="scientific">marine sediment metagenome</name>
    <dbReference type="NCBI Taxonomy" id="412755"/>
    <lineage>
        <taxon>unclassified sequences</taxon>
        <taxon>metagenomes</taxon>
        <taxon>ecological metagenomes</taxon>
    </lineage>
</organism>
<evidence type="ECO:0000313" key="3">
    <source>
        <dbReference type="EMBL" id="KKM01314.1"/>
    </source>
</evidence>
<name>A0A0F9GR53_9ZZZZ</name>
<evidence type="ECO:0000256" key="2">
    <source>
        <dbReference type="SAM" id="Phobius"/>
    </source>
</evidence>
<feature type="region of interest" description="Disordered" evidence="1">
    <location>
        <begin position="1"/>
        <end position="22"/>
    </location>
</feature>
<reference evidence="3" key="1">
    <citation type="journal article" date="2015" name="Nature">
        <title>Complex archaea that bridge the gap between prokaryotes and eukaryotes.</title>
        <authorList>
            <person name="Spang A."/>
            <person name="Saw J.H."/>
            <person name="Jorgensen S.L."/>
            <person name="Zaremba-Niedzwiedzka K."/>
            <person name="Martijn J."/>
            <person name="Lind A.E."/>
            <person name="van Eijk R."/>
            <person name="Schleper C."/>
            <person name="Guy L."/>
            <person name="Ettema T.J."/>
        </authorList>
    </citation>
    <scope>NUCLEOTIDE SEQUENCE</scope>
</reference>